<dbReference type="AlphaFoldDB" id="A0A0C9R682"/>
<reference evidence="2" key="1">
    <citation type="journal article" date="2015" name="PLoS ONE">
        <title>An Insight into the Sialome of the Lone Star Tick, Amblyomma americanum, with a Glimpse on Its Time Dependent Gene Expression.</title>
        <authorList>
            <person name="Karim S."/>
            <person name="Ribeiro J.M."/>
        </authorList>
    </citation>
    <scope>NUCLEOTIDE SEQUENCE</scope>
    <source>
        <tissue evidence="2">Salivary gland</tissue>
    </source>
</reference>
<dbReference type="Pfam" id="PF02098">
    <property type="entry name" value="His_binding"/>
    <property type="match status" value="1"/>
</dbReference>
<evidence type="ECO:0000256" key="1">
    <source>
        <dbReference type="SAM" id="SignalP"/>
    </source>
</evidence>
<dbReference type="InterPro" id="IPR002970">
    <property type="entry name" value="Tick_his-bd"/>
</dbReference>
<accession>A0A0C9R682</accession>
<evidence type="ECO:0000313" key="2">
    <source>
        <dbReference type="EMBL" id="JAG92485.1"/>
    </source>
</evidence>
<sequence length="202" mass="23230">MQLLAFFAIVGLAYPAQGLRTVDPLPPQPWANEAKYGPYQDAWKSVNQNDTTKYWLVMATFNDDGASWGREFQCLSVQEKNRIETNKSVVSVFTFQNATGNYTVEEQVQAIFQYNYSTTENAIQYTLKNGTKLNDTLIFSDNRCDIFHVPHMNNGNGCELWVKEEYINNVPSSCLFIYKFFCVNVTSYEIYNENCTKIQVPK</sequence>
<organism evidence="2">
    <name type="scientific">Amblyomma americanum</name>
    <name type="common">Lone star tick</name>
    <dbReference type="NCBI Taxonomy" id="6943"/>
    <lineage>
        <taxon>Eukaryota</taxon>
        <taxon>Metazoa</taxon>
        <taxon>Ecdysozoa</taxon>
        <taxon>Arthropoda</taxon>
        <taxon>Chelicerata</taxon>
        <taxon>Arachnida</taxon>
        <taxon>Acari</taxon>
        <taxon>Parasitiformes</taxon>
        <taxon>Ixodida</taxon>
        <taxon>Ixodoidea</taxon>
        <taxon>Ixodidae</taxon>
        <taxon>Amblyomminae</taxon>
        <taxon>Amblyomma</taxon>
    </lineage>
</organism>
<dbReference type="GO" id="GO:0030682">
    <property type="term" value="P:symbiont-mediated perturbation of host defenses"/>
    <property type="evidence" value="ECO:0007669"/>
    <property type="project" value="InterPro"/>
</dbReference>
<dbReference type="Gene3D" id="2.40.128.20">
    <property type="match status" value="1"/>
</dbReference>
<keyword evidence="1" id="KW-0732">Signal</keyword>
<proteinExistence type="evidence at transcript level"/>
<dbReference type="EMBL" id="GBZX01000255">
    <property type="protein sequence ID" value="JAG92485.1"/>
    <property type="molecule type" value="mRNA"/>
</dbReference>
<dbReference type="InterPro" id="IPR012674">
    <property type="entry name" value="Calycin"/>
</dbReference>
<dbReference type="SUPFAM" id="SSF50814">
    <property type="entry name" value="Lipocalins"/>
    <property type="match status" value="1"/>
</dbReference>
<name>A0A0C9R682_AMBAM</name>
<protein>
    <recommendedName>
        <fullName evidence="3">Lipocal-1 1</fullName>
    </recommendedName>
</protein>
<dbReference type="PRINTS" id="PR01220">
    <property type="entry name" value="HISBINDING"/>
</dbReference>
<evidence type="ECO:0008006" key="3">
    <source>
        <dbReference type="Google" id="ProtNLM"/>
    </source>
</evidence>
<feature type="chain" id="PRO_5002201808" description="Lipocal-1 1" evidence="1">
    <location>
        <begin position="19"/>
        <end position="202"/>
    </location>
</feature>
<feature type="signal peptide" evidence="1">
    <location>
        <begin position="1"/>
        <end position="18"/>
    </location>
</feature>
<dbReference type="GO" id="GO:0043176">
    <property type="term" value="F:amine binding"/>
    <property type="evidence" value="ECO:0007669"/>
    <property type="project" value="InterPro"/>
</dbReference>